<keyword evidence="11" id="KW-1185">Reference proteome</keyword>
<dbReference type="InParanoid" id="V5G3C5"/>
<evidence type="ECO:0000256" key="2">
    <source>
        <dbReference type="ARBA" id="ARBA00022692"/>
    </source>
</evidence>
<organism evidence="10 11">
    <name type="scientific">Byssochlamys spectabilis (strain No. 5 / NBRC 109023)</name>
    <name type="common">Paecilomyces variotii</name>
    <dbReference type="NCBI Taxonomy" id="1356009"/>
    <lineage>
        <taxon>Eukaryota</taxon>
        <taxon>Fungi</taxon>
        <taxon>Dikarya</taxon>
        <taxon>Ascomycota</taxon>
        <taxon>Pezizomycotina</taxon>
        <taxon>Eurotiomycetes</taxon>
        <taxon>Eurotiomycetidae</taxon>
        <taxon>Eurotiales</taxon>
        <taxon>Thermoascaceae</taxon>
        <taxon>Paecilomyces</taxon>
    </lineage>
</organism>
<gene>
    <name evidence="10" type="ORF">PVAR5_7606</name>
</gene>
<dbReference type="CDD" id="cd16448">
    <property type="entry name" value="RING-H2"/>
    <property type="match status" value="1"/>
</dbReference>
<proteinExistence type="predicted"/>
<sequence>MSTVTYLSVPSRTEKGPLRPRDVELAHMPCYEGYDYPDDAGEFPDCCDLCYEDTDSTTIFRRLPCNHIFHRECIDRWLCTRDGSCPMCRRTFYDLRRAFLVEGSVTMSLEADDKDQLQASRDAFILWWKKFLKLC</sequence>
<dbReference type="GO" id="GO:0008270">
    <property type="term" value="F:zinc ion binding"/>
    <property type="evidence" value="ECO:0007669"/>
    <property type="project" value="UniProtKB-KW"/>
</dbReference>
<dbReference type="Gene3D" id="3.30.40.10">
    <property type="entry name" value="Zinc/RING finger domain, C3HC4 (zinc finger)"/>
    <property type="match status" value="1"/>
</dbReference>
<dbReference type="PROSITE" id="PS50089">
    <property type="entry name" value="ZF_RING_2"/>
    <property type="match status" value="1"/>
</dbReference>
<evidence type="ECO:0000256" key="3">
    <source>
        <dbReference type="ARBA" id="ARBA00022723"/>
    </source>
</evidence>
<keyword evidence="6" id="KW-1133">Transmembrane helix</keyword>
<dbReference type="InterPro" id="IPR013083">
    <property type="entry name" value="Znf_RING/FYVE/PHD"/>
</dbReference>
<evidence type="ECO:0000256" key="5">
    <source>
        <dbReference type="ARBA" id="ARBA00022833"/>
    </source>
</evidence>
<dbReference type="OrthoDB" id="8062037at2759"/>
<keyword evidence="2" id="KW-0812">Transmembrane</keyword>
<dbReference type="Pfam" id="PF13639">
    <property type="entry name" value="zf-RING_2"/>
    <property type="match status" value="1"/>
</dbReference>
<keyword evidence="4 8" id="KW-0863">Zinc-finger</keyword>
<dbReference type="SMART" id="SM00184">
    <property type="entry name" value="RING"/>
    <property type="match status" value="1"/>
</dbReference>
<feature type="domain" description="RING-type" evidence="9">
    <location>
        <begin position="47"/>
        <end position="89"/>
    </location>
</feature>
<dbReference type="GO" id="GO:0016020">
    <property type="term" value="C:membrane"/>
    <property type="evidence" value="ECO:0007669"/>
    <property type="project" value="UniProtKB-SubCell"/>
</dbReference>
<dbReference type="Proteomes" id="UP000018001">
    <property type="component" value="Unassembled WGS sequence"/>
</dbReference>
<accession>V5G3C5</accession>
<dbReference type="EMBL" id="BAUL01000266">
    <property type="protein sequence ID" value="GAD98903.1"/>
    <property type="molecule type" value="Genomic_DNA"/>
</dbReference>
<protein>
    <recommendedName>
        <fullName evidence="9">RING-type domain-containing protein</fullName>
    </recommendedName>
</protein>
<keyword evidence="3" id="KW-0479">Metal-binding</keyword>
<name>V5G3C5_BYSSN</name>
<evidence type="ECO:0000259" key="9">
    <source>
        <dbReference type="PROSITE" id="PS50089"/>
    </source>
</evidence>
<evidence type="ECO:0000256" key="7">
    <source>
        <dbReference type="ARBA" id="ARBA00023136"/>
    </source>
</evidence>
<keyword evidence="7" id="KW-0472">Membrane</keyword>
<evidence type="ECO:0000313" key="11">
    <source>
        <dbReference type="Proteomes" id="UP000018001"/>
    </source>
</evidence>
<dbReference type="PANTHER" id="PTHR46539">
    <property type="entry name" value="E3 UBIQUITIN-PROTEIN LIGASE ATL42"/>
    <property type="match status" value="1"/>
</dbReference>
<evidence type="ECO:0000256" key="1">
    <source>
        <dbReference type="ARBA" id="ARBA00004370"/>
    </source>
</evidence>
<dbReference type="SUPFAM" id="SSF57850">
    <property type="entry name" value="RING/U-box"/>
    <property type="match status" value="1"/>
</dbReference>
<evidence type="ECO:0000256" key="4">
    <source>
        <dbReference type="ARBA" id="ARBA00022771"/>
    </source>
</evidence>
<evidence type="ECO:0000256" key="6">
    <source>
        <dbReference type="ARBA" id="ARBA00022989"/>
    </source>
</evidence>
<comment type="caution">
    <text evidence="10">The sequence shown here is derived from an EMBL/GenBank/DDBJ whole genome shotgun (WGS) entry which is preliminary data.</text>
</comment>
<evidence type="ECO:0000313" key="10">
    <source>
        <dbReference type="EMBL" id="GAD98903.1"/>
    </source>
</evidence>
<dbReference type="AlphaFoldDB" id="V5G3C5"/>
<comment type="subcellular location">
    <subcellularLocation>
        <location evidence="1">Membrane</location>
    </subcellularLocation>
</comment>
<dbReference type="eggNOG" id="KOG0800">
    <property type="taxonomic scope" value="Eukaryota"/>
</dbReference>
<dbReference type="PANTHER" id="PTHR46539:SF1">
    <property type="entry name" value="E3 UBIQUITIN-PROTEIN LIGASE ATL42"/>
    <property type="match status" value="1"/>
</dbReference>
<reference evidence="11" key="1">
    <citation type="journal article" date="2014" name="Genome Announc.">
        <title>Draft genome sequence of the formaldehyde-resistant fungus Byssochlamys spectabilis No. 5 (anamorph Paecilomyces variotii No. 5) (NBRC109023).</title>
        <authorList>
            <person name="Oka T."/>
            <person name="Ekino K."/>
            <person name="Fukuda K."/>
            <person name="Nomura Y."/>
        </authorList>
    </citation>
    <scope>NUCLEOTIDE SEQUENCE [LARGE SCALE GENOMIC DNA]</scope>
    <source>
        <strain evidence="11">No. 5 / NBRC 109023</strain>
    </source>
</reference>
<keyword evidence="5" id="KW-0862">Zinc</keyword>
<evidence type="ECO:0000256" key="8">
    <source>
        <dbReference type="PROSITE-ProRule" id="PRU00175"/>
    </source>
</evidence>
<dbReference type="HOGENOM" id="CLU_1895747_0_0_1"/>
<dbReference type="InterPro" id="IPR001841">
    <property type="entry name" value="Znf_RING"/>
</dbReference>